<gene>
    <name evidence="1" type="ORF">PI23P_11747</name>
</gene>
<dbReference type="AlphaFoldDB" id="A4C1K2"/>
<evidence type="ECO:0000313" key="2">
    <source>
        <dbReference type="Proteomes" id="UP000003053"/>
    </source>
</evidence>
<protein>
    <submittedName>
        <fullName evidence="1">Uncharacterized protein</fullName>
    </submittedName>
</protein>
<evidence type="ECO:0000313" key="1">
    <source>
        <dbReference type="EMBL" id="EAR12005.1"/>
    </source>
</evidence>
<keyword evidence="2" id="KW-1185">Reference proteome</keyword>
<sequence length="28" mass="3295">MSAKKSRLILESHIDLHREEKQGLEQAF</sequence>
<dbReference type="HOGENOM" id="CLU_3412787_0_0_10"/>
<reference evidence="1 2" key="1">
    <citation type="submission" date="2006-02" db="EMBL/GenBank/DDBJ databases">
        <authorList>
            <person name="Murray A."/>
            <person name="Staley J."/>
            <person name="Ferriera S."/>
            <person name="Johnson J."/>
            <person name="Kravitz S."/>
            <person name="Halpern A."/>
            <person name="Remington K."/>
            <person name="Beeson K."/>
            <person name="Tran B."/>
            <person name="Rogers Y.-H."/>
            <person name="Friedman R."/>
            <person name="Venter J.C."/>
        </authorList>
    </citation>
    <scope>NUCLEOTIDE SEQUENCE [LARGE SCALE GENOMIC DNA]</scope>
    <source>
        <strain evidence="1 2">23-P</strain>
    </source>
</reference>
<comment type="caution">
    <text evidence="1">The sequence shown here is derived from an EMBL/GenBank/DDBJ whole genome shotgun (WGS) entry which is preliminary data.</text>
</comment>
<proteinExistence type="predicted"/>
<accession>A4C1K2</accession>
<dbReference type="STRING" id="313594.PI23P_11747"/>
<organism evidence="1 2">
    <name type="scientific">Polaribacter irgensii 23-P</name>
    <dbReference type="NCBI Taxonomy" id="313594"/>
    <lineage>
        <taxon>Bacteria</taxon>
        <taxon>Pseudomonadati</taxon>
        <taxon>Bacteroidota</taxon>
        <taxon>Flavobacteriia</taxon>
        <taxon>Flavobacteriales</taxon>
        <taxon>Flavobacteriaceae</taxon>
    </lineage>
</organism>
<name>A4C1K2_9FLAO</name>
<dbReference type="Proteomes" id="UP000003053">
    <property type="component" value="Unassembled WGS sequence"/>
</dbReference>
<dbReference type="EMBL" id="AAOG01000003">
    <property type="protein sequence ID" value="EAR12005.1"/>
    <property type="molecule type" value="Genomic_DNA"/>
</dbReference>